<feature type="chain" id="PRO_5017189406" evidence="1">
    <location>
        <begin position="34"/>
        <end position="399"/>
    </location>
</feature>
<dbReference type="OrthoDB" id="9798122at2"/>
<protein>
    <submittedName>
        <fullName evidence="2">Secretory lipase</fullName>
    </submittedName>
</protein>
<dbReference type="SUPFAM" id="SSF53474">
    <property type="entry name" value="alpha/beta-Hydrolases"/>
    <property type="match status" value="1"/>
</dbReference>
<accession>A0A1I0XJH5</accession>
<gene>
    <name evidence="2" type="ORF">SAMN05216266_103266</name>
</gene>
<name>A0A1I0XJH5_9PSEU</name>
<dbReference type="Gene3D" id="1.10.260.130">
    <property type="match status" value="1"/>
</dbReference>
<dbReference type="Gene3D" id="3.40.50.1820">
    <property type="entry name" value="alpha/beta hydrolase"/>
    <property type="match status" value="1"/>
</dbReference>
<dbReference type="InterPro" id="IPR005152">
    <property type="entry name" value="Lipase_secreted"/>
</dbReference>
<evidence type="ECO:0000256" key="1">
    <source>
        <dbReference type="SAM" id="SignalP"/>
    </source>
</evidence>
<dbReference type="Proteomes" id="UP000243799">
    <property type="component" value="Unassembled WGS sequence"/>
</dbReference>
<keyword evidence="3" id="KW-1185">Reference proteome</keyword>
<dbReference type="PANTHER" id="PTHR34853">
    <property type="match status" value="1"/>
</dbReference>
<keyword evidence="1" id="KW-0732">Signal</keyword>
<evidence type="ECO:0000313" key="3">
    <source>
        <dbReference type="Proteomes" id="UP000243799"/>
    </source>
</evidence>
<dbReference type="Pfam" id="PF03583">
    <property type="entry name" value="LIP"/>
    <property type="match status" value="1"/>
</dbReference>
<evidence type="ECO:0000313" key="2">
    <source>
        <dbReference type="EMBL" id="SFB01152.1"/>
    </source>
</evidence>
<dbReference type="PIRSF" id="PIRSF029171">
    <property type="entry name" value="Esterase_LipA"/>
    <property type="match status" value="1"/>
</dbReference>
<sequence length="399" mass="41676">MPNSSRRFRRFLLTASAVALSVVAGTLTAPAIAAPAALDDSFYVPPAELSGAPGDIIRARPSRPGTATEIADAWQIMYRSTDALGEPNAVTGTVLVPKGVDPATAPVVGFAAGTQGPAFRCAPSKMLQGQAFYEQPALDGLLRSGYAVAMTDYEGYSPEPATSYIVGRSEGHAVLDAVRAALRLPEAGLSDQAPVALRGYSQGGGAVMWAGQQQPDYAPELDLVGVAGGGVPADLVQVALPLEGKFGFGFLAYALIGLDNAYPELDLDSYLNDRGRAEFAKMEQNACTLELLIDYAGDSLSEYTTSSPVLTPPWLARVGENKLGGSAIPAPVLQYHASGDELVAPGQAETLRDDYCGLGMSLTWKAYDTDHITLVHTGSADALAFLADRFAGKPATSTC</sequence>
<dbReference type="RefSeq" id="WP_091671418.1">
    <property type="nucleotide sequence ID" value="NZ_FOKG01000003.1"/>
</dbReference>
<proteinExistence type="predicted"/>
<dbReference type="AlphaFoldDB" id="A0A1I0XJH5"/>
<dbReference type="GO" id="GO:0016042">
    <property type="term" value="P:lipid catabolic process"/>
    <property type="evidence" value="ECO:0007669"/>
    <property type="project" value="InterPro"/>
</dbReference>
<dbReference type="InterPro" id="IPR006311">
    <property type="entry name" value="TAT_signal"/>
</dbReference>
<dbReference type="GO" id="GO:0004806">
    <property type="term" value="F:triacylglycerol lipase activity"/>
    <property type="evidence" value="ECO:0007669"/>
    <property type="project" value="InterPro"/>
</dbReference>
<organism evidence="2 3">
    <name type="scientific">Amycolatopsis marina</name>
    <dbReference type="NCBI Taxonomy" id="490629"/>
    <lineage>
        <taxon>Bacteria</taxon>
        <taxon>Bacillati</taxon>
        <taxon>Actinomycetota</taxon>
        <taxon>Actinomycetes</taxon>
        <taxon>Pseudonocardiales</taxon>
        <taxon>Pseudonocardiaceae</taxon>
        <taxon>Amycolatopsis</taxon>
    </lineage>
</organism>
<reference evidence="3" key="1">
    <citation type="submission" date="2016-10" db="EMBL/GenBank/DDBJ databases">
        <authorList>
            <person name="Varghese N."/>
            <person name="Submissions S."/>
        </authorList>
    </citation>
    <scope>NUCLEOTIDE SEQUENCE [LARGE SCALE GENOMIC DNA]</scope>
    <source>
        <strain evidence="3">CGMCC 4.3568</strain>
    </source>
</reference>
<dbReference type="PANTHER" id="PTHR34853:SF1">
    <property type="entry name" value="LIPASE 5"/>
    <property type="match status" value="1"/>
</dbReference>
<dbReference type="PROSITE" id="PS51318">
    <property type="entry name" value="TAT"/>
    <property type="match status" value="1"/>
</dbReference>
<feature type="signal peptide" evidence="1">
    <location>
        <begin position="1"/>
        <end position="33"/>
    </location>
</feature>
<dbReference type="STRING" id="490629.SAMN05216266_103266"/>
<dbReference type="InterPro" id="IPR029058">
    <property type="entry name" value="AB_hydrolase_fold"/>
</dbReference>
<dbReference type="EMBL" id="FOKG01000003">
    <property type="protein sequence ID" value="SFB01152.1"/>
    <property type="molecule type" value="Genomic_DNA"/>
</dbReference>